<dbReference type="STRING" id="1441469.A0A225ALE5"/>
<sequence length="393" mass="44450">MAFEYDPTEVAPKVVEVLRAFSLHIRKEGSHEGYGKVFDSVFDRVKAYIAENAPITMVLPAFPWKNPNLDKVIGSGPDLGEELGLSRLNDICQEISRFYVYGARLMLICDVPVYNDVVGIPDEDAYDYGLHLRELAQEKKFSSIQFIRLMDLMGLGDGEKISKADYLTLVPTVREKLMSSEYFDPNFDIETELQTDPDTKATFNGFFSRMSEDLKWGKGFDAAVAAGQAAYDAEVARVVKIEMQRLIAYEKLINVTLGNHIRLSIHPSIGKNKISIPLLPHEGKFGDMPWHASVLVLSNGEIKTGDAKDFRDHYEIVNKNGRPYYFRERSTLYDWSVPVEIQHSYKEVLIKNPGEGEQLLQLEDRLKLARCIVLHKGQTVHVEGFTIPEGQVA</sequence>
<comment type="caution">
    <text evidence="1">The sequence shown here is derived from an EMBL/GenBank/DDBJ whole genome shotgun (WGS) entry which is preliminary data.</text>
</comment>
<dbReference type="RefSeq" id="XP_020118189.1">
    <property type="nucleotide sequence ID" value="XM_020268925.1"/>
</dbReference>
<accession>A0A225ALE5</accession>
<reference evidence="1 2" key="1">
    <citation type="submission" date="2015-06" db="EMBL/GenBank/DDBJ databases">
        <title>Talaromyces atroroseus IBT 11181 draft genome.</title>
        <authorList>
            <person name="Rasmussen K.B."/>
            <person name="Rasmussen S."/>
            <person name="Petersen B."/>
            <person name="Sicheritz-Ponten T."/>
            <person name="Mortensen U.H."/>
            <person name="Thrane U."/>
        </authorList>
    </citation>
    <scope>NUCLEOTIDE SEQUENCE [LARGE SCALE GENOMIC DNA]</scope>
    <source>
        <strain evidence="1 2">IBT 11181</strain>
    </source>
</reference>
<evidence type="ECO:0008006" key="3">
    <source>
        <dbReference type="Google" id="ProtNLM"/>
    </source>
</evidence>
<name>A0A225ALE5_TALAT</name>
<dbReference type="EMBL" id="LFMY01000010">
    <property type="protein sequence ID" value="OKL58068.1"/>
    <property type="molecule type" value="Genomic_DNA"/>
</dbReference>
<organism evidence="1 2">
    <name type="scientific">Talaromyces atroroseus</name>
    <dbReference type="NCBI Taxonomy" id="1441469"/>
    <lineage>
        <taxon>Eukaryota</taxon>
        <taxon>Fungi</taxon>
        <taxon>Dikarya</taxon>
        <taxon>Ascomycota</taxon>
        <taxon>Pezizomycotina</taxon>
        <taxon>Eurotiomycetes</taxon>
        <taxon>Eurotiomycetidae</taxon>
        <taxon>Eurotiales</taxon>
        <taxon>Trichocomaceae</taxon>
        <taxon>Talaromyces</taxon>
        <taxon>Talaromyces sect. Trachyspermi</taxon>
    </lineage>
</organism>
<dbReference type="InterPro" id="IPR007817">
    <property type="entry name" value="Isocyanide_synthase_DIT1"/>
</dbReference>
<dbReference type="Pfam" id="PF05141">
    <property type="entry name" value="DIT1_PvcA"/>
    <property type="match status" value="1"/>
</dbReference>
<dbReference type="AlphaFoldDB" id="A0A225ALE5"/>
<dbReference type="OrthoDB" id="429813at2759"/>
<dbReference type="PANTHER" id="PTHR37285">
    <property type="entry name" value="SPORE WALL MATURATION PROTEIN DIT1"/>
    <property type="match status" value="1"/>
</dbReference>
<evidence type="ECO:0000313" key="1">
    <source>
        <dbReference type="EMBL" id="OKL58068.1"/>
    </source>
</evidence>
<dbReference type="PANTHER" id="PTHR37285:SF5">
    <property type="entry name" value="SPORE WALL MATURATION PROTEIN DIT1"/>
    <property type="match status" value="1"/>
</dbReference>
<proteinExistence type="predicted"/>
<gene>
    <name evidence="1" type="ORF">UA08_06627</name>
</gene>
<dbReference type="Proteomes" id="UP000214365">
    <property type="component" value="Unassembled WGS sequence"/>
</dbReference>
<protein>
    <recommendedName>
        <fullName evidence="3">Pyoverdine/dityrosine biosynthesis protein</fullName>
    </recommendedName>
</protein>
<evidence type="ECO:0000313" key="2">
    <source>
        <dbReference type="Proteomes" id="UP000214365"/>
    </source>
</evidence>
<keyword evidence="2" id="KW-1185">Reference proteome</keyword>
<dbReference type="GeneID" id="31006382"/>